<accession>A0A0X8XD14</accession>
<sequence>MKKHNHYDLVIIGAGINGAGIARDAALRGLKVLVVEQNDICSATSAWNSRLVHGGLRYLEHKELGLVRESLRERENLLRTASHLVHPLPLMIPIYASNRRGPTIVRMGMLAYDLLSYDKSLPRHRMLSRQQAAQKAAGLDQKQLKGAAQYYDAQVTFPERLTLEILLCARENGAEILTHTPVKRINLDETNSAVSGVRILNRATGEEEDIVSKCVVNVSGPWVDQVLTTSGHTLPRQIGGTRGSHIVVAPFSGAPQVALYAEAEDGRPYFTIPWNGLFLIGTTDLHHEEPPDSVHATEEEIDYLLNSTNRLLPSAQLERDSVLYSYAGVRPLPYVPAGQPGTITRRHIVHDHSPQITGLWSIIGGKLTTYRSLAEEAVNKVAAAQGWRLARCSTHHRPLPGARRHNARELEKRLCANYGLTSLAARRIVSIYGARSEDILELLSEAPELAENLSPETGAIKAELVFAMRYEMAANLTDALMRRTMVGLGPAAGLDALENAVATLCQHLNWDRHTAMGQADEFRQYVAHTLRTQDP</sequence>
<dbReference type="InterPro" id="IPR038299">
    <property type="entry name" value="DAO_C_sf"/>
</dbReference>
<keyword evidence="5" id="KW-0560">Oxidoreductase</keyword>
<dbReference type="SUPFAM" id="SSF54373">
    <property type="entry name" value="FAD-linked reductases, C-terminal domain"/>
    <property type="match status" value="1"/>
</dbReference>
<dbReference type="InterPro" id="IPR031656">
    <property type="entry name" value="DAO_C"/>
</dbReference>
<dbReference type="AlphaFoldDB" id="A0A0X8XD14"/>
<gene>
    <name evidence="8" type="ORF">HH1059_21750</name>
</gene>
<evidence type="ECO:0000259" key="6">
    <source>
        <dbReference type="Pfam" id="PF01266"/>
    </source>
</evidence>
<dbReference type="GO" id="GO:0004368">
    <property type="term" value="F:glycerol-3-phosphate dehydrogenase (quinone) activity"/>
    <property type="evidence" value="ECO:0007669"/>
    <property type="project" value="InterPro"/>
</dbReference>
<feature type="domain" description="Alpha-glycerophosphate oxidase C-terminal" evidence="7">
    <location>
        <begin position="392"/>
        <end position="514"/>
    </location>
</feature>
<keyword evidence="3" id="KW-0285">Flavoprotein</keyword>
<keyword evidence="4" id="KW-0274">FAD</keyword>
<dbReference type="EMBL" id="AP017372">
    <property type="protein sequence ID" value="BAU58884.1"/>
    <property type="molecule type" value="Genomic_DNA"/>
</dbReference>
<proteinExistence type="inferred from homology"/>
<evidence type="ECO:0000256" key="1">
    <source>
        <dbReference type="ARBA" id="ARBA00001974"/>
    </source>
</evidence>
<dbReference type="Pfam" id="PF01266">
    <property type="entry name" value="DAO"/>
    <property type="match status" value="1"/>
</dbReference>
<dbReference type="PROSITE" id="PS00978">
    <property type="entry name" value="FAD_G3PDH_2"/>
    <property type="match status" value="1"/>
</dbReference>
<dbReference type="SUPFAM" id="SSF51905">
    <property type="entry name" value="FAD/NAD(P)-binding domain"/>
    <property type="match status" value="1"/>
</dbReference>
<dbReference type="RefSeq" id="WP_096410172.1">
    <property type="nucleotide sequence ID" value="NZ_AP017372.2"/>
</dbReference>
<dbReference type="Gene3D" id="3.30.9.10">
    <property type="entry name" value="D-Amino Acid Oxidase, subunit A, domain 2"/>
    <property type="match status" value="1"/>
</dbReference>
<evidence type="ECO:0000313" key="8">
    <source>
        <dbReference type="EMBL" id="BAU58884.1"/>
    </source>
</evidence>
<dbReference type="Gene3D" id="3.50.50.60">
    <property type="entry name" value="FAD/NAD(P)-binding domain"/>
    <property type="match status" value="1"/>
</dbReference>
<dbReference type="InterPro" id="IPR036188">
    <property type="entry name" value="FAD/NAD-bd_sf"/>
</dbReference>
<comment type="similarity">
    <text evidence="2">Belongs to the FAD-dependent glycerol-3-phosphate dehydrogenase family.</text>
</comment>
<reference evidence="8" key="1">
    <citation type="submission" date="2016-02" db="EMBL/GenBank/DDBJ databases">
        <title>Halorhodospira halochloris DSM-1059 complete genome, version 2.</title>
        <authorList>
            <person name="Tsukatani Y."/>
        </authorList>
    </citation>
    <scope>NUCLEOTIDE SEQUENCE</scope>
    <source>
        <strain evidence="8">DSM 1059</strain>
    </source>
</reference>
<dbReference type="PANTHER" id="PTHR11985:SF15">
    <property type="entry name" value="GLYCEROL-3-PHOSPHATE DEHYDROGENASE, MITOCHONDRIAL"/>
    <property type="match status" value="1"/>
</dbReference>
<dbReference type="NCBIfam" id="NF008899">
    <property type="entry name" value="PRK12266.1"/>
    <property type="match status" value="1"/>
</dbReference>
<dbReference type="OrthoDB" id="9766796at2"/>
<evidence type="ECO:0000256" key="4">
    <source>
        <dbReference type="ARBA" id="ARBA00022827"/>
    </source>
</evidence>
<evidence type="ECO:0000256" key="5">
    <source>
        <dbReference type="ARBA" id="ARBA00023002"/>
    </source>
</evidence>
<dbReference type="PRINTS" id="PR01001">
    <property type="entry name" value="FADG3PDH"/>
</dbReference>
<dbReference type="Gene3D" id="1.10.8.870">
    <property type="entry name" value="Alpha-glycerophosphate oxidase, cap domain"/>
    <property type="match status" value="1"/>
</dbReference>
<dbReference type="InterPro" id="IPR000447">
    <property type="entry name" value="G3P_DH_FAD-dep"/>
</dbReference>
<evidence type="ECO:0000259" key="7">
    <source>
        <dbReference type="Pfam" id="PF16901"/>
    </source>
</evidence>
<evidence type="ECO:0000256" key="2">
    <source>
        <dbReference type="ARBA" id="ARBA00007330"/>
    </source>
</evidence>
<dbReference type="InterPro" id="IPR006076">
    <property type="entry name" value="FAD-dep_OxRdtase"/>
</dbReference>
<dbReference type="KEGG" id="hhk:HH1059_21750"/>
<comment type="cofactor">
    <cofactor evidence="1">
        <name>FAD</name>
        <dbReference type="ChEBI" id="CHEBI:57692"/>
    </cofactor>
</comment>
<name>A0A0X8XD14_HALHR</name>
<keyword evidence="9" id="KW-1185">Reference proteome</keyword>
<dbReference type="Proteomes" id="UP000218890">
    <property type="component" value="Chromosome"/>
</dbReference>
<protein>
    <submittedName>
        <fullName evidence="8">Glycerol-3-phosphate dehydrogenase</fullName>
    </submittedName>
</protein>
<feature type="domain" description="FAD dependent oxidoreductase" evidence="6">
    <location>
        <begin position="8"/>
        <end position="370"/>
    </location>
</feature>
<dbReference type="PANTHER" id="PTHR11985">
    <property type="entry name" value="GLYCEROL-3-PHOSPHATE DEHYDROGENASE"/>
    <property type="match status" value="1"/>
</dbReference>
<evidence type="ECO:0000256" key="3">
    <source>
        <dbReference type="ARBA" id="ARBA00022630"/>
    </source>
</evidence>
<dbReference type="GO" id="GO:0046168">
    <property type="term" value="P:glycerol-3-phosphate catabolic process"/>
    <property type="evidence" value="ECO:0007669"/>
    <property type="project" value="TreeGrafter"/>
</dbReference>
<organism evidence="8 9">
    <name type="scientific">Halorhodospira halochloris</name>
    <name type="common">Ectothiorhodospira halochloris</name>
    <dbReference type="NCBI Taxonomy" id="1052"/>
    <lineage>
        <taxon>Bacteria</taxon>
        <taxon>Pseudomonadati</taxon>
        <taxon>Pseudomonadota</taxon>
        <taxon>Gammaproteobacteria</taxon>
        <taxon>Chromatiales</taxon>
        <taxon>Ectothiorhodospiraceae</taxon>
        <taxon>Halorhodospira</taxon>
    </lineage>
</organism>
<dbReference type="Pfam" id="PF16901">
    <property type="entry name" value="DAO_C"/>
    <property type="match status" value="1"/>
</dbReference>
<evidence type="ECO:0000313" key="9">
    <source>
        <dbReference type="Proteomes" id="UP000218890"/>
    </source>
</evidence>